<dbReference type="AlphaFoldDB" id="A0A4R9J6V3"/>
<dbReference type="RefSeq" id="WP_135614190.1">
    <property type="nucleotide sequence ID" value="NZ_JBNURZ010000002.1"/>
</dbReference>
<keyword evidence="2" id="KW-1185">Reference proteome</keyword>
<dbReference type="Gene3D" id="2.60.120.200">
    <property type="match status" value="1"/>
</dbReference>
<dbReference type="EMBL" id="RQFY01000004">
    <property type="protein sequence ID" value="TGL33918.1"/>
    <property type="molecule type" value="Genomic_DNA"/>
</dbReference>
<reference evidence="1" key="1">
    <citation type="journal article" date="2019" name="PLoS Negl. Trop. Dis.">
        <title>Revisiting the worldwide diversity of Leptospira species in the environment.</title>
        <authorList>
            <person name="Vincent A.T."/>
            <person name="Schiettekatte O."/>
            <person name="Bourhy P."/>
            <person name="Veyrier F.J."/>
            <person name="Picardeau M."/>
        </authorList>
    </citation>
    <scope>NUCLEOTIDE SEQUENCE [LARGE SCALE GENOMIC DNA]</scope>
    <source>
        <strain evidence="1">201800265</strain>
    </source>
</reference>
<dbReference type="OrthoDB" id="324838at2"/>
<dbReference type="SUPFAM" id="SSF49899">
    <property type="entry name" value="Concanavalin A-like lectins/glucanases"/>
    <property type="match status" value="1"/>
</dbReference>
<name>A0A4R9J6V3_9LEPT</name>
<gene>
    <name evidence="1" type="ORF">EHQ52_05135</name>
</gene>
<dbReference type="Proteomes" id="UP000297871">
    <property type="component" value="Unassembled WGS sequence"/>
</dbReference>
<sequence>MRIFFRLLILSCLYTNCGTYLLLTNQEESDRSIFKDLVGLNFIDSSFGLVHYWPLDGDLQDKVGGLDLVEVGGSPTLSADRFGIEGKAYYYDGQGAIHESIAQGPLFLDGTVSSFTISVWVKGKYRTGGNGGDSIFLSQGGGLGMQLYYFSGEGCTGRLRVFTNNGGTGDVDVATECKTPENLWYHMVFTWDIQTQYASLYVNNVLVSSKKFGSFRPWDTGTGIDFGTSSLSSQLFQGSIDEVRIYNRVIFPVSSL</sequence>
<evidence type="ECO:0000313" key="1">
    <source>
        <dbReference type="EMBL" id="TGL33918.1"/>
    </source>
</evidence>
<dbReference type="InterPro" id="IPR013320">
    <property type="entry name" value="ConA-like_dom_sf"/>
</dbReference>
<dbReference type="Pfam" id="PF13385">
    <property type="entry name" value="Laminin_G_3"/>
    <property type="match status" value="1"/>
</dbReference>
<evidence type="ECO:0000313" key="2">
    <source>
        <dbReference type="Proteomes" id="UP000297871"/>
    </source>
</evidence>
<protein>
    <submittedName>
        <fullName evidence="1">LamG domain-containing protein</fullName>
    </submittedName>
</protein>
<comment type="caution">
    <text evidence="1">The sequence shown here is derived from an EMBL/GenBank/DDBJ whole genome shotgun (WGS) entry which is preliminary data.</text>
</comment>
<organism evidence="1 2">
    <name type="scientific">Leptospira koniambonensis</name>
    <dbReference type="NCBI Taxonomy" id="2484950"/>
    <lineage>
        <taxon>Bacteria</taxon>
        <taxon>Pseudomonadati</taxon>
        <taxon>Spirochaetota</taxon>
        <taxon>Spirochaetia</taxon>
        <taxon>Leptospirales</taxon>
        <taxon>Leptospiraceae</taxon>
        <taxon>Leptospira</taxon>
    </lineage>
</organism>
<proteinExistence type="predicted"/>
<accession>A0A4R9J6V3</accession>